<feature type="transmembrane region" description="Helical" evidence="1">
    <location>
        <begin position="244"/>
        <end position="262"/>
    </location>
</feature>
<organism evidence="2 3">
    <name type="scientific">Sphingomonas mollis</name>
    <dbReference type="NCBI Taxonomy" id="2795726"/>
    <lineage>
        <taxon>Bacteria</taxon>
        <taxon>Pseudomonadati</taxon>
        <taxon>Pseudomonadota</taxon>
        <taxon>Alphaproteobacteria</taxon>
        <taxon>Sphingomonadales</taxon>
        <taxon>Sphingomonadaceae</taxon>
        <taxon>Sphingomonas</taxon>
    </lineage>
</organism>
<sequence length="470" mass="51512">MANGSGAVHAAGVGTWFRRPWIAIVVGITSFYVFVTVIARYSANPSPLPRTFNSMLDHLLQGRFDVDPMVIGGEGFARNGLVYAYWGVMPAVLRLPVTVLPHWRDVNFTIAYCLLALLMMGVTKLWTVHYIVRHHVAIPRYLARAAYLVVALSGAQMCFVRPSLFQEVCLWAGLFAAIFVAAAIVAQHRGLGERERVVMAVAAGAALLTRVSTGIGLVAAFGLLLGVTVMDDRRNWRGQLRQSWRALAILTVAGIATAGVNYGRWGNPLTFADYQYYILNIEFPDRLRRTAEYGLFNIERIPFGLVYYLFPVWVLRGGDGQLLFDTTRLRLIDAAELPPSSFLLTDPLLLLLGGMAVIQWLRVRGPAGRQGGAIAAGLAVSALLMLCAISMCFRYRIDFYPVIEFLGFSGLAMAGRSGWSLKPGLVWTLTIISIGASVAVSIAYLLTTFGPGQLWIEQGVGQFYLGKIGL</sequence>
<keyword evidence="1" id="KW-1133">Transmembrane helix</keyword>
<evidence type="ECO:0008006" key="4">
    <source>
        <dbReference type="Google" id="ProtNLM"/>
    </source>
</evidence>
<feature type="transmembrane region" description="Helical" evidence="1">
    <location>
        <begin position="342"/>
        <end position="361"/>
    </location>
</feature>
<feature type="transmembrane region" description="Helical" evidence="1">
    <location>
        <begin position="373"/>
        <end position="393"/>
    </location>
</feature>
<evidence type="ECO:0000313" key="3">
    <source>
        <dbReference type="Proteomes" id="UP000640426"/>
    </source>
</evidence>
<keyword evidence="1" id="KW-0812">Transmembrane</keyword>
<comment type="caution">
    <text evidence="2">The sequence shown here is derived from an EMBL/GenBank/DDBJ whole genome shotgun (WGS) entry which is preliminary data.</text>
</comment>
<keyword evidence="3" id="KW-1185">Reference proteome</keyword>
<feature type="transmembrane region" description="Helical" evidence="1">
    <location>
        <begin position="109"/>
        <end position="132"/>
    </location>
</feature>
<name>A0ABS0XRG0_9SPHN</name>
<accession>A0ABS0XRG0</accession>
<feature type="transmembrane region" description="Helical" evidence="1">
    <location>
        <begin position="425"/>
        <end position="446"/>
    </location>
</feature>
<feature type="transmembrane region" description="Helical" evidence="1">
    <location>
        <begin position="144"/>
        <end position="164"/>
    </location>
</feature>
<proteinExistence type="predicted"/>
<evidence type="ECO:0000256" key="1">
    <source>
        <dbReference type="SAM" id="Phobius"/>
    </source>
</evidence>
<reference evidence="3" key="1">
    <citation type="submission" date="2020-12" db="EMBL/GenBank/DDBJ databases">
        <title>Hymenobacter sp.</title>
        <authorList>
            <person name="Kim M.K."/>
        </authorList>
    </citation>
    <scope>NUCLEOTIDE SEQUENCE [LARGE SCALE GENOMIC DNA]</scope>
    <source>
        <strain evidence="3">BT553</strain>
    </source>
</reference>
<evidence type="ECO:0000313" key="2">
    <source>
        <dbReference type="EMBL" id="MBJ6122627.1"/>
    </source>
</evidence>
<dbReference type="EMBL" id="JAELXS010000006">
    <property type="protein sequence ID" value="MBJ6122627.1"/>
    <property type="molecule type" value="Genomic_DNA"/>
</dbReference>
<dbReference type="Proteomes" id="UP000640426">
    <property type="component" value="Unassembled WGS sequence"/>
</dbReference>
<feature type="transmembrane region" description="Helical" evidence="1">
    <location>
        <begin position="170"/>
        <end position="186"/>
    </location>
</feature>
<dbReference type="RefSeq" id="WP_199038436.1">
    <property type="nucleotide sequence ID" value="NZ_JAELXS010000006.1"/>
</dbReference>
<feature type="transmembrane region" description="Helical" evidence="1">
    <location>
        <begin position="198"/>
        <end position="224"/>
    </location>
</feature>
<feature type="transmembrane region" description="Helical" evidence="1">
    <location>
        <begin position="20"/>
        <end position="41"/>
    </location>
</feature>
<keyword evidence="1" id="KW-0472">Membrane</keyword>
<gene>
    <name evidence="2" type="ORF">JAO74_12575</name>
</gene>
<protein>
    <recommendedName>
        <fullName evidence="4">Glycosyltransferase RgtA/B/C/D-like domain-containing protein</fullName>
    </recommendedName>
</protein>